<evidence type="ECO:0000259" key="8">
    <source>
        <dbReference type="SMART" id="SM00913"/>
    </source>
</evidence>
<dbReference type="GO" id="GO:0005829">
    <property type="term" value="C:cytosol"/>
    <property type="evidence" value="ECO:0007669"/>
    <property type="project" value="TreeGrafter"/>
</dbReference>
<evidence type="ECO:0000256" key="7">
    <source>
        <dbReference type="SAM" id="MobiDB-lite"/>
    </source>
</evidence>
<organism evidence="9 10">
    <name type="scientific">Halteria grandinella</name>
    <dbReference type="NCBI Taxonomy" id="5974"/>
    <lineage>
        <taxon>Eukaryota</taxon>
        <taxon>Sar</taxon>
        <taxon>Alveolata</taxon>
        <taxon>Ciliophora</taxon>
        <taxon>Intramacronucleata</taxon>
        <taxon>Spirotrichea</taxon>
        <taxon>Stichotrichia</taxon>
        <taxon>Sporadotrichida</taxon>
        <taxon>Halteriidae</taxon>
        <taxon>Halteria</taxon>
    </lineage>
</organism>
<gene>
    <name evidence="9" type="ORF">FGO68_gene287</name>
</gene>
<protein>
    <recommendedName>
        <fullName evidence="8">Importin N-terminal domain-containing protein</fullName>
    </recommendedName>
</protein>
<dbReference type="EMBL" id="RRYP01002051">
    <property type="protein sequence ID" value="TNV85191.1"/>
    <property type="molecule type" value="Genomic_DNA"/>
</dbReference>
<dbReference type="SMART" id="SM00913">
    <property type="entry name" value="IBN_N"/>
    <property type="match status" value="1"/>
</dbReference>
<comment type="subcellular location">
    <subcellularLocation>
        <location evidence="2">Cytoplasm</location>
    </subcellularLocation>
    <subcellularLocation>
        <location evidence="1">Nucleus</location>
    </subcellularLocation>
</comment>
<evidence type="ECO:0000256" key="2">
    <source>
        <dbReference type="ARBA" id="ARBA00004496"/>
    </source>
</evidence>
<dbReference type="GO" id="GO:0031267">
    <property type="term" value="F:small GTPase binding"/>
    <property type="evidence" value="ECO:0007669"/>
    <property type="project" value="InterPro"/>
</dbReference>
<keyword evidence="5" id="KW-0653">Protein transport</keyword>
<feature type="region of interest" description="Disordered" evidence="7">
    <location>
        <begin position="931"/>
        <end position="981"/>
    </location>
</feature>
<dbReference type="InterPro" id="IPR001494">
    <property type="entry name" value="Importin-beta_N"/>
</dbReference>
<evidence type="ECO:0000313" key="9">
    <source>
        <dbReference type="EMBL" id="TNV85191.1"/>
    </source>
</evidence>
<dbReference type="GO" id="GO:0005635">
    <property type="term" value="C:nuclear envelope"/>
    <property type="evidence" value="ECO:0007669"/>
    <property type="project" value="TreeGrafter"/>
</dbReference>
<sequence length="1048" mass="119611">MTFDSLQGSHNMQVRGDAENYLKSIQSADGMGSSLLYIATHLEEANKDRQTDVATQAALFLKLKVQQCWGEDVGKENIDSVNRTDLQYAYPFTPNDKHFLRENIFKALDAAPSKTIQSALCSAIYNMAQVDFPENWRSAVNEIGERIKQSVGQESLLMSGLLALRQIFQANEYALDEERGPLNQLVDIFFPLLEQVMGDIAQSQSQNQIPIMHLIAKIFFSANNLQVAQYFLVAPQRISPWMAFFQSVLETPLGEQFETPTEVAQQIEELDRQTCWRLKAIVSQITNRLFSKYTGNLIENRYGVNQQHSVTNPQAQQTTVFCRYFEQHHVGPVLQSHLAIIFAKRSKFVGTKTLCAALKTVQIGLKFGPTRKLINEHINLILYEISLPLMLISQAEFELWSENSIEYVRMQVDQSNPFNTKHIVKLLVRSICGIKQSRKQKVSEYLQNYLQVLAQNLEQTHEDFRVKEAILHSLGNLKEHLSRSLELQASIEPLLHQFVFSELSSANPFMRARACWLYGQLGSLPNTFPEGSPNSQTHLSHVLDAIYQNLTHTDLPVRVEAALALNELLEHQTAVDFLRPGLEVLLRTYLKIMDDIDFDELVQALQQLVNVYHDEIAPYAVSLCQKLGEAYIRLIGSKGSGEDEDTETSLTAEGLMTAIVRVLKSISGQYKHLYPELEQLLEKPIEVTFTEAGCSSIEDGIVCLSELLYNQDQISPRMWKFFFTIVDLYVNDRGIIDEFMFQASVPLINYMQKNPEQFRNAVFEGLGSCMDMIFSLIGKIFEVSRLKECEMEAICAVTLLIQMLESIQGIDSSLHNILEFFVRELGQAQTPDYKCMLTQGICMCLWYNTSQTLMSLEQMGCTQSFLDLVFSLVQGQVKQDFEIKRFVIGLSSLIQKDPSELPVSVQTNQQSIMKCIVFLCQKSIVVRQKQQEKAEQADEDDKAETGIYEDEENELDILSDEDDEDDEDYDANDEDGMDRDLYDSKLDSLDEVLFCRDILAQMEQANPPLYQYYFSQCLDQNDQNSFAQAVDAAQQYQQYLQQQQQQQQ</sequence>
<evidence type="ECO:0000256" key="4">
    <source>
        <dbReference type="ARBA" id="ARBA00022490"/>
    </source>
</evidence>
<dbReference type="InterPro" id="IPR016024">
    <property type="entry name" value="ARM-type_fold"/>
</dbReference>
<keyword evidence="4" id="KW-0963">Cytoplasm</keyword>
<dbReference type="AlphaFoldDB" id="A0A8J8T8C1"/>
<name>A0A8J8T8C1_HALGN</name>
<keyword evidence="10" id="KW-1185">Reference proteome</keyword>
<evidence type="ECO:0000256" key="5">
    <source>
        <dbReference type="ARBA" id="ARBA00022927"/>
    </source>
</evidence>
<dbReference type="PANTHER" id="PTHR10997:SF18">
    <property type="entry name" value="D-IMPORTIN 7_RANBP7"/>
    <property type="match status" value="1"/>
</dbReference>
<dbReference type="SUPFAM" id="SSF48371">
    <property type="entry name" value="ARM repeat"/>
    <property type="match status" value="1"/>
</dbReference>
<feature type="compositionally biased region" description="Acidic residues" evidence="7">
    <location>
        <begin position="937"/>
        <end position="977"/>
    </location>
</feature>
<evidence type="ECO:0000256" key="3">
    <source>
        <dbReference type="ARBA" id="ARBA00022448"/>
    </source>
</evidence>
<keyword evidence="6" id="KW-0539">Nucleus</keyword>
<feature type="domain" description="Importin N-terminal" evidence="8">
    <location>
        <begin position="18"/>
        <end position="110"/>
    </location>
</feature>
<dbReference type="OrthoDB" id="760868at2759"/>
<accession>A0A8J8T8C1</accession>
<dbReference type="InterPro" id="IPR011989">
    <property type="entry name" value="ARM-like"/>
</dbReference>
<keyword evidence="3" id="KW-0813">Transport</keyword>
<proteinExistence type="predicted"/>
<evidence type="ECO:0000313" key="10">
    <source>
        <dbReference type="Proteomes" id="UP000785679"/>
    </source>
</evidence>
<evidence type="ECO:0000256" key="1">
    <source>
        <dbReference type="ARBA" id="ARBA00004123"/>
    </source>
</evidence>
<dbReference type="GO" id="GO:0006606">
    <property type="term" value="P:protein import into nucleus"/>
    <property type="evidence" value="ECO:0007669"/>
    <property type="project" value="TreeGrafter"/>
</dbReference>
<comment type="caution">
    <text evidence="9">The sequence shown here is derived from an EMBL/GenBank/DDBJ whole genome shotgun (WGS) entry which is preliminary data.</text>
</comment>
<reference evidence="9" key="1">
    <citation type="submission" date="2019-06" db="EMBL/GenBank/DDBJ databases">
        <authorList>
            <person name="Zheng W."/>
        </authorList>
    </citation>
    <scope>NUCLEOTIDE SEQUENCE</scope>
    <source>
        <strain evidence="9">QDHG01</strain>
    </source>
</reference>
<dbReference type="PANTHER" id="PTHR10997">
    <property type="entry name" value="IMPORTIN-7, 8, 11"/>
    <property type="match status" value="1"/>
</dbReference>
<evidence type="ECO:0000256" key="6">
    <source>
        <dbReference type="ARBA" id="ARBA00023242"/>
    </source>
</evidence>
<dbReference type="Gene3D" id="1.25.10.10">
    <property type="entry name" value="Leucine-rich Repeat Variant"/>
    <property type="match status" value="1"/>
</dbReference>
<dbReference type="Proteomes" id="UP000785679">
    <property type="component" value="Unassembled WGS sequence"/>
</dbReference>